<evidence type="ECO:0000256" key="5">
    <source>
        <dbReference type="ARBA" id="ARBA00022840"/>
    </source>
</evidence>
<dbReference type="Pfam" id="PF03133">
    <property type="entry name" value="TTL"/>
    <property type="match status" value="1"/>
</dbReference>
<dbReference type="InterPro" id="IPR004344">
    <property type="entry name" value="TTL/TTLL_fam"/>
</dbReference>
<evidence type="ECO:0000256" key="8">
    <source>
        <dbReference type="ARBA" id="ARBA00048944"/>
    </source>
</evidence>
<keyword evidence="6" id="KW-0966">Cell projection</keyword>
<sequence length="586" mass="67795">MKEKQRRDEFIHEAFVKNTVRDTKEDLEILRRTRTMVETAIKNKKIFTMQGGYAVQKSCLLKRGWVEKVSMKTGEDARKEEGIEIIKAKLLCNEEPNLIWIARSDMVDYSLLKKDQLINNFCNTKCFTTKVGLCNLLGEMRWNADVDPYSFIPRCYKLGKEEEKQEFIGKRSTHKGRVGLEVLSTAMQICETHLNNLEHNDIDQKESKPMSPKFWKEFLRDYYRVIHDGASIDHAHLYAEQCRYLLNKLEAVFPQLDTEGGRNIWIVKPGAKSQGKGITCKDNLERILSAVDCDPVLVDEDLCVVQKYIERPLLIHGTKFDVRQWFLVTDWNPLTIWFYNRCYLRFSSQCFSLENLHSSVHLCNNAVQKHYKNSPKRHPDLPKENMWFDHQFNDYLQKIGATNAWDEIILPGMKEIIIQTMKTAQDKVDHRKNAFHLYGADFMFGENFQPWLIEINASPALSKSTSVNSILSAQVQEDILRVVLDRKQDSECYVGNFELLYKQKPVPCSGTSQTGWQPWDNTLGTMRRQELEELILATLRKWCRNRGIAPEGKKKTEIIALLLPLLPSDAETVTSESAVAGAPEMV</sequence>
<evidence type="ECO:0000313" key="12">
    <source>
        <dbReference type="RefSeq" id="XP_041447002.1"/>
    </source>
</evidence>
<dbReference type="GO" id="GO:0015630">
    <property type="term" value="C:microtubule cytoskeleton"/>
    <property type="evidence" value="ECO:0000318"/>
    <property type="project" value="GO_Central"/>
</dbReference>
<dbReference type="AlphaFoldDB" id="A0A8J1MYY4"/>
<keyword evidence="7" id="KW-0206">Cytoskeleton</keyword>
<evidence type="ECO:0000256" key="4">
    <source>
        <dbReference type="ARBA" id="ARBA00022741"/>
    </source>
</evidence>
<organism evidence="11 12">
    <name type="scientific">Xenopus laevis</name>
    <name type="common">African clawed frog</name>
    <dbReference type="NCBI Taxonomy" id="8355"/>
    <lineage>
        <taxon>Eukaryota</taxon>
        <taxon>Metazoa</taxon>
        <taxon>Chordata</taxon>
        <taxon>Craniata</taxon>
        <taxon>Vertebrata</taxon>
        <taxon>Euteleostomi</taxon>
        <taxon>Amphibia</taxon>
        <taxon>Batrachia</taxon>
        <taxon>Anura</taxon>
        <taxon>Pipoidea</taxon>
        <taxon>Pipidae</taxon>
        <taxon>Xenopodinae</taxon>
        <taxon>Xenopus</taxon>
        <taxon>Xenopus</taxon>
    </lineage>
</organism>
<dbReference type="SUPFAM" id="SSF56059">
    <property type="entry name" value="Glutathione synthetase ATP-binding domain-like"/>
    <property type="match status" value="1"/>
</dbReference>
<dbReference type="OrthoDB" id="202825at2759"/>
<name>A0A8J1MYY4_XENLA</name>
<gene>
    <name evidence="12" type="primary">LOC108713585</name>
</gene>
<keyword evidence="5 9" id="KW-0067">ATP-binding</keyword>
<dbReference type="GO" id="GO:0036126">
    <property type="term" value="C:sperm flagellum"/>
    <property type="evidence" value="ECO:0000318"/>
    <property type="project" value="GO_Central"/>
</dbReference>
<reference evidence="12" key="1">
    <citation type="submission" date="2025-08" db="UniProtKB">
        <authorList>
            <consortium name="RefSeq"/>
        </authorList>
    </citation>
    <scope>IDENTIFICATION</scope>
    <source>
        <strain evidence="12">J_2021</strain>
        <tissue evidence="12">Erythrocytes</tissue>
    </source>
</reference>
<accession>A0A8J1MYY4</accession>
<keyword evidence="4 9" id="KW-0547">Nucleotide-binding</keyword>
<dbReference type="GO" id="GO:0005524">
    <property type="term" value="F:ATP binding"/>
    <property type="evidence" value="ECO:0007669"/>
    <property type="project" value="UniProtKB-UniRule"/>
</dbReference>
<dbReference type="PROSITE" id="PS50975">
    <property type="entry name" value="ATP_GRASP"/>
    <property type="match status" value="1"/>
</dbReference>
<keyword evidence="2" id="KW-0963">Cytoplasm</keyword>
<dbReference type="InterPro" id="IPR051437">
    <property type="entry name" value="TTLL_monoglycylase"/>
</dbReference>
<dbReference type="GO" id="GO:0007283">
    <property type="term" value="P:spermatogenesis"/>
    <property type="evidence" value="ECO:0000318"/>
    <property type="project" value="GO_Central"/>
</dbReference>
<dbReference type="GO" id="GO:0035082">
    <property type="term" value="P:axoneme assembly"/>
    <property type="evidence" value="ECO:0000318"/>
    <property type="project" value="GO_Central"/>
</dbReference>
<dbReference type="Proteomes" id="UP000186698">
    <property type="component" value="Chromosome 4L"/>
</dbReference>
<comment type="subcellular location">
    <subcellularLocation>
        <location evidence="1">Cytoplasm</location>
        <location evidence="1">Cytoskeleton</location>
        <location evidence="1">Flagellum axoneme</location>
    </subcellularLocation>
</comment>
<proteinExistence type="predicted"/>
<dbReference type="GO" id="GO:0005930">
    <property type="term" value="C:axoneme"/>
    <property type="evidence" value="ECO:0000318"/>
    <property type="project" value="GO_Central"/>
</dbReference>
<keyword evidence="6" id="KW-0282">Flagellum</keyword>
<protein>
    <submittedName>
        <fullName evidence="12">Tubulin monoglycylase TTLL3</fullName>
    </submittedName>
</protein>
<dbReference type="GO" id="GO:0046872">
    <property type="term" value="F:metal ion binding"/>
    <property type="evidence" value="ECO:0007669"/>
    <property type="project" value="InterPro"/>
</dbReference>
<dbReference type="PANTHER" id="PTHR45870">
    <property type="entry name" value="TUBULIN MONOGLYCYLASE TTLL3"/>
    <property type="match status" value="1"/>
</dbReference>
<comment type="catalytic activity">
    <reaction evidence="8">
        <text>L-glutamyl-[protein] + glycine + ATP = glycyl-L-glutamyl-[protein] + ADP + phosphate + H(+)</text>
        <dbReference type="Rhea" id="RHEA:67180"/>
        <dbReference type="Rhea" id="RHEA-COMP:10208"/>
        <dbReference type="Rhea" id="RHEA-COMP:17207"/>
        <dbReference type="ChEBI" id="CHEBI:15378"/>
        <dbReference type="ChEBI" id="CHEBI:29973"/>
        <dbReference type="ChEBI" id="CHEBI:30616"/>
        <dbReference type="ChEBI" id="CHEBI:43474"/>
        <dbReference type="ChEBI" id="CHEBI:57305"/>
        <dbReference type="ChEBI" id="CHEBI:167890"/>
        <dbReference type="ChEBI" id="CHEBI:456216"/>
    </reaction>
    <physiologicalReaction direction="left-to-right" evidence="8">
        <dbReference type="Rhea" id="RHEA:67181"/>
    </physiologicalReaction>
</comment>
<dbReference type="InterPro" id="IPR011761">
    <property type="entry name" value="ATP-grasp"/>
</dbReference>
<dbReference type="FunFam" id="3.30.470.20:FF:000032">
    <property type="entry name" value="tubulin monoglycylase TTLL3 isoform X2"/>
    <property type="match status" value="1"/>
</dbReference>
<keyword evidence="3" id="KW-0436">Ligase</keyword>
<evidence type="ECO:0000259" key="10">
    <source>
        <dbReference type="PROSITE" id="PS50975"/>
    </source>
</evidence>
<dbReference type="GO" id="GO:0030317">
    <property type="term" value="P:flagellated sperm motility"/>
    <property type="evidence" value="ECO:0000318"/>
    <property type="project" value="GO_Central"/>
</dbReference>
<dbReference type="GO" id="GO:0070736">
    <property type="term" value="F:protein-glycine ligase activity, initiating"/>
    <property type="evidence" value="ECO:0000318"/>
    <property type="project" value="GO_Central"/>
</dbReference>
<evidence type="ECO:0000256" key="7">
    <source>
        <dbReference type="ARBA" id="ARBA00023212"/>
    </source>
</evidence>
<dbReference type="PANTHER" id="PTHR45870:SF4">
    <property type="entry name" value="TUBULIN MONOGLYCYLASE TTLL3"/>
    <property type="match status" value="1"/>
</dbReference>
<evidence type="ECO:0000256" key="6">
    <source>
        <dbReference type="ARBA" id="ARBA00022846"/>
    </source>
</evidence>
<evidence type="ECO:0000313" key="11">
    <source>
        <dbReference type="Proteomes" id="UP000186698"/>
    </source>
</evidence>
<dbReference type="KEGG" id="xla:108713585"/>
<evidence type="ECO:0000256" key="1">
    <source>
        <dbReference type="ARBA" id="ARBA00004611"/>
    </source>
</evidence>
<keyword evidence="11" id="KW-1185">Reference proteome</keyword>
<dbReference type="GeneID" id="108713585"/>
<evidence type="ECO:0000256" key="3">
    <source>
        <dbReference type="ARBA" id="ARBA00022598"/>
    </source>
</evidence>
<feature type="domain" description="ATP-grasp" evidence="10">
    <location>
        <begin position="440"/>
        <end position="484"/>
    </location>
</feature>
<evidence type="ECO:0000256" key="9">
    <source>
        <dbReference type="PROSITE-ProRule" id="PRU00409"/>
    </source>
</evidence>
<keyword evidence="6" id="KW-0969">Cilium</keyword>
<evidence type="ECO:0000256" key="2">
    <source>
        <dbReference type="ARBA" id="ARBA00022490"/>
    </source>
</evidence>
<dbReference type="RefSeq" id="XP_041447002.1">
    <property type="nucleotide sequence ID" value="XM_041591068.1"/>
</dbReference>
<dbReference type="Gene3D" id="3.30.470.20">
    <property type="entry name" value="ATP-grasp fold, B domain"/>
    <property type="match status" value="1"/>
</dbReference>
<dbReference type="PROSITE" id="PS51221">
    <property type="entry name" value="TTL"/>
    <property type="match status" value="1"/>
</dbReference>